<protein>
    <submittedName>
        <fullName evidence="5">4'-phosphopantetheinyl transferase</fullName>
        <ecNumber evidence="5">2.7.8.7</ecNumber>
    </submittedName>
    <submittedName>
        <fullName evidence="4">Holo-ACP synthase</fullName>
    </submittedName>
</protein>
<dbReference type="Proteomes" id="UP000318231">
    <property type="component" value="Chromosome"/>
</dbReference>
<evidence type="ECO:0000256" key="1">
    <source>
        <dbReference type="ARBA" id="ARBA00022679"/>
    </source>
</evidence>
<dbReference type="Pfam" id="PF01648">
    <property type="entry name" value="ACPS"/>
    <property type="match status" value="1"/>
</dbReference>
<dbReference type="Proteomes" id="UP001201240">
    <property type="component" value="Unassembled WGS sequence"/>
</dbReference>
<reference evidence="3 8" key="3">
    <citation type="submission" date="2021-10" db="EMBL/GenBank/DDBJ databases">
        <title>Sequencing the mobilome of antimicrobial resistant bacterial isolates spanning a range of GC content: The potential of a sustainable low cost, low infrastructure approach for surveillance with Oxford Nanopore sequencing.</title>
        <authorList>
            <person name="Sands K."/>
        </authorList>
    </citation>
    <scope>NUCLEOTIDE SEQUENCE [LARGE SCALE GENOMIC DNA]</scope>
    <source>
        <strain evidence="3 8">MIN-202</strain>
    </source>
</reference>
<name>A0AAP9AC19_UREUR</name>
<dbReference type="NCBIfam" id="NF011252">
    <property type="entry name" value="PRK14658.1"/>
    <property type="match status" value="1"/>
</dbReference>
<evidence type="ECO:0000313" key="8">
    <source>
        <dbReference type="Proteomes" id="UP001201240"/>
    </source>
</evidence>
<feature type="domain" description="4'-phosphopantetheinyl transferase" evidence="2">
    <location>
        <begin position="6"/>
        <end position="78"/>
    </location>
</feature>
<dbReference type="RefSeq" id="WP_004026208.1">
    <property type="nucleotide sequence ID" value="NZ_CAMXZD010000012.1"/>
</dbReference>
<evidence type="ECO:0000313" key="5">
    <source>
        <dbReference type="EMBL" id="RCJ01054.1"/>
    </source>
</evidence>
<evidence type="ECO:0000313" key="3">
    <source>
        <dbReference type="EMBL" id="MCF1349071.1"/>
    </source>
</evidence>
<evidence type="ECO:0000259" key="2">
    <source>
        <dbReference type="Pfam" id="PF01648"/>
    </source>
</evidence>
<dbReference type="GeneID" id="93848908"/>
<dbReference type="GO" id="GO:0000287">
    <property type="term" value="F:magnesium ion binding"/>
    <property type="evidence" value="ECO:0007669"/>
    <property type="project" value="InterPro"/>
</dbReference>
<accession>A0AAP9AC19</accession>
<dbReference type="EMBL" id="JAJBIS010000001">
    <property type="protein sequence ID" value="MCF1349071.1"/>
    <property type="molecule type" value="Genomic_DNA"/>
</dbReference>
<dbReference type="Gene3D" id="3.90.470.20">
    <property type="entry name" value="4'-phosphopantetheinyl transferase domain"/>
    <property type="match status" value="1"/>
</dbReference>
<dbReference type="AlphaFoldDB" id="A0AAP9AC19"/>
<evidence type="ECO:0000313" key="4">
    <source>
        <dbReference type="EMBL" id="QDI64986.1"/>
    </source>
</evidence>
<dbReference type="EMBL" id="QOKT01000007">
    <property type="protein sequence ID" value="RCJ01054.1"/>
    <property type="molecule type" value="Genomic_DNA"/>
</dbReference>
<gene>
    <name evidence="5" type="primary">acpS</name>
    <name evidence="5" type="ORF">DSQ42_02150</name>
    <name evidence="4" type="ORF">FJM05_02155</name>
    <name evidence="3" type="ORF">LH652_02040</name>
</gene>
<dbReference type="SUPFAM" id="SSF56214">
    <property type="entry name" value="4'-phosphopantetheinyl transferase"/>
    <property type="match status" value="1"/>
</dbReference>
<sequence>MKLVHGIDIIEWNREELNNPSFAKRILVDDELKYYLQLNSLKEKNRYLASIFASKEAVMKAFKLKYGYNDILILKTKNERQVYLNKILIKELVLSISYTENYVVASVVGLINTVESNS</sequence>
<reference evidence="5 6" key="1">
    <citation type="submission" date="2018-07" db="EMBL/GenBank/DDBJ databases">
        <title>Ureaplasma urealyticum 1000 the multidrug-resistant clinical isolate obtained from scrapings of the urogenital tract of a woman with inflammatory diseases of the reproductive organs.</title>
        <authorList>
            <person name="Kolesnikova E.A."/>
            <person name="Alekseeva A.E."/>
            <person name="Brusnigina N.F."/>
            <person name="Makhova M.A."/>
        </authorList>
    </citation>
    <scope>NUCLEOTIDE SEQUENCE [LARGE SCALE GENOMIC DNA]</scope>
    <source>
        <strain evidence="5 6">1000</strain>
    </source>
</reference>
<dbReference type="GO" id="GO:0008897">
    <property type="term" value="F:holo-[acyl-carrier-protein] synthase activity"/>
    <property type="evidence" value="ECO:0007669"/>
    <property type="project" value="UniProtKB-EC"/>
</dbReference>
<evidence type="ECO:0000313" key="7">
    <source>
        <dbReference type="Proteomes" id="UP000318231"/>
    </source>
</evidence>
<reference evidence="4 7" key="2">
    <citation type="submission" date="2019-07" db="EMBL/GenBank/DDBJ databases">
        <title>Comparative genomics of three clinical Ureaplasma species: analysis of their core genomes and virulence factors.</title>
        <authorList>
            <person name="Yang T."/>
            <person name="Zhang Y."/>
            <person name="Li X."/>
            <person name="Kong Y."/>
            <person name="Yu H."/>
            <person name="Ruan Z."/>
            <person name="Xie X."/>
            <person name="Zhang J."/>
        </authorList>
    </citation>
    <scope>NUCLEOTIDE SEQUENCE [LARGE SCALE GENOMIC DNA]</scope>
    <source>
        <strain evidence="4 7">132</strain>
    </source>
</reference>
<proteinExistence type="predicted"/>
<keyword evidence="1 5" id="KW-0808">Transferase</keyword>
<dbReference type="InterPro" id="IPR037143">
    <property type="entry name" value="4-PPantetheinyl_Trfase_dom_sf"/>
</dbReference>
<dbReference type="EC" id="2.7.8.7" evidence="5"/>
<dbReference type="Proteomes" id="UP000253077">
    <property type="component" value="Unassembled WGS sequence"/>
</dbReference>
<dbReference type="InterPro" id="IPR008278">
    <property type="entry name" value="4-PPantetheinyl_Trfase_dom"/>
</dbReference>
<evidence type="ECO:0000313" key="6">
    <source>
        <dbReference type="Proteomes" id="UP000253077"/>
    </source>
</evidence>
<organism evidence="4 7">
    <name type="scientific">Ureaplasma urealyticum</name>
    <name type="common">Ureaplasma urealyticum biotype 2</name>
    <dbReference type="NCBI Taxonomy" id="2130"/>
    <lineage>
        <taxon>Bacteria</taxon>
        <taxon>Bacillati</taxon>
        <taxon>Mycoplasmatota</taxon>
        <taxon>Mycoplasmoidales</taxon>
        <taxon>Mycoplasmoidaceae</taxon>
        <taxon>Ureaplasma</taxon>
    </lineage>
</organism>
<dbReference type="EMBL" id="CP041200">
    <property type="protein sequence ID" value="QDI64986.1"/>
    <property type="molecule type" value="Genomic_DNA"/>
</dbReference>